<sequence>MNIYVGNLPYSVDDQELQEMFEGFGEVSSARVINDRFSGRSKGFGFVEMSDDDSAKKAMDELNGSDCQGRALRVNEARPREDRGGGRPPRD</sequence>
<proteinExistence type="predicted"/>
<dbReference type="AlphaFoldDB" id="A0A0G3EDI2"/>
<gene>
    <name evidence="4" type="ORF">L21SP4_01288</name>
</gene>
<dbReference type="Proteomes" id="UP000035268">
    <property type="component" value="Chromosome"/>
</dbReference>
<evidence type="ECO:0000313" key="5">
    <source>
        <dbReference type="Proteomes" id="UP000035268"/>
    </source>
</evidence>
<dbReference type="InterPro" id="IPR048289">
    <property type="entry name" value="RRM2_NsCP33-like"/>
</dbReference>
<dbReference type="RefSeq" id="WP_052881863.1">
    <property type="nucleotide sequence ID" value="NZ_CP010904.1"/>
</dbReference>
<reference evidence="4 5" key="2">
    <citation type="journal article" date="2016" name="ISME J.">
        <title>Characterization of the first cultured representative of Verrucomicrobia subdivision 5 indicates the proposal of a novel phylum.</title>
        <authorList>
            <person name="Spring S."/>
            <person name="Bunk B."/>
            <person name="Sproer C."/>
            <person name="Schumann P."/>
            <person name="Rohde M."/>
            <person name="Tindall B.J."/>
            <person name="Klenk H.P."/>
        </authorList>
    </citation>
    <scope>NUCLEOTIDE SEQUENCE [LARGE SCALE GENOMIC DNA]</scope>
    <source>
        <strain evidence="4 5">L21-Fru-AB</strain>
    </source>
</reference>
<dbReference type="InterPro" id="IPR052462">
    <property type="entry name" value="SLIRP/GR-RBP-like"/>
</dbReference>
<dbReference type="InterPro" id="IPR012677">
    <property type="entry name" value="Nucleotide-bd_a/b_plait_sf"/>
</dbReference>
<dbReference type="EMBL" id="CP010904">
    <property type="protein sequence ID" value="AKJ64536.1"/>
    <property type="molecule type" value="Genomic_DNA"/>
</dbReference>
<feature type="region of interest" description="Disordered" evidence="2">
    <location>
        <begin position="58"/>
        <end position="91"/>
    </location>
</feature>
<dbReference type="PANTHER" id="PTHR48027">
    <property type="entry name" value="HETEROGENEOUS NUCLEAR RIBONUCLEOPROTEIN 87F-RELATED"/>
    <property type="match status" value="1"/>
</dbReference>
<evidence type="ECO:0000256" key="2">
    <source>
        <dbReference type="SAM" id="MobiDB-lite"/>
    </source>
</evidence>
<dbReference type="PROSITE" id="PS50102">
    <property type="entry name" value="RRM"/>
    <property type="match status" value="1"/>
</dbReference>
<organism evidence="4 5">
    <name type="scientific">Kiritimatiella glycovorans</name>
    <dbReference type="NCBI Taxonomy" id="1307763"/>
    <lineage>
        <taxon>Bacteria</taxon>
        <taxon>Pseudomonadati</taxon>
        <taxon>Kiritimatiellota</taxon>
        <taxon>Kiritimatiellia</taxon>
        <taxon>Kiritimatiellales</taxon>
        <taxon>Kiritimatiellaceae</taxon>
        <taxon>Kiritimatiella</taxon>
    </lineage>
</organism>
<evidence type="ECO:0000259" key="3">
    <source>
        <dbReference type="PROSITE" id="PS50102"/>
    </source>
</evidence>
<reference evidence="5" key="1">
    <citation type="submission" date="2015-02" db="EMBL/GenBank/DDBJ databases">
        <title>Description and complete genome sequence of the first cultured representative of the subdivision 5 of the Verrucomicrobia phylum.</title>
        <authorList>
            <person name="Spring S."/>
            <person name="Bunk B."/>
            <person name="Sproer C."/>
            <person name="Klenk H.-P."/>
        </authorList>
    </citation>
    <scope>NUCLEOTIDE SEQUENCE [LARGE SCALE GENOMIC DNA]</scope>
    <source>
        <strain evidence="5">L21-Fru-AB</strain>
    </source>
</reference>
<dbReference type="Gene3D" id="3.30.70.330">
    <property type="match status" value="1"/>
</dbReference>
<accession>A0A0G3EDI2</accession>
<dbReference type="InterPro" id="IPR035979">
    <property type="entry name" value="RBD_domain_sf"/>
</dbReference>
<evidence type="ECO:0000256" key="1">
    <source>
        <dbReference type="ARBA" id="ARBA00022884"/>
    </source>
</evidence>
<keyword evidence="5" id="KW-1185">Reference proteome</keyword>
<feature type="domain" description="RRM" evidence="3">
    <location>
        <begin position="1"/>
        <end position="79"/>
    </location>
</feature>
<dbReference type="GO" id="GO:0003723">
    <property type="term" value="F:RNA binding"/>
    <property type="evidence" value="ECO:0007669"/>
    <property type="project" value="UniProtKB-KW"/>
</dbReference>
<dbReference type="InterPro" id="IPR000504">
    <property type="entry name" value="RRM_dom"/>
</dbReference>
<dbReference type="STRING" id="1307763.L21SP4_01288"/>
<feature type="compositionally biased region" description="Basic and acidic residues" evidence="2">
    <location>
        <begin position="73"/>
        <end position="91"/>
    </location>
</feature>
<dbReference type="OrthoDB" id="9798855at2"/>
<dbReference type="SMART" id="SM00360">
    <property type="entry name" value="RRM"/>
    <property type="match status" value="1"/>
</dbReference>
<name>A0A0G3EDI2_9BACT</name>
<keyword evidence="1" id="KW-0694">RNA-binding</keyword>
<dbReference type="KEGG" id="vbl:L21SP4_01288"/>
<protein>
    <submittedName>
        <fullName evidence="4">Splicing factor, CC1-like family</fullName>
    </submittedName>
</protein>
<dbReference type="Pfam" id="PF00076">
    <property type="entry name" value="RRM_1"/>
    <property type="match status" value="1"/>
</dbReference>
<dbReference type="SUPFAM" id="SSF54928">
    <property type="entry name" value="RNA-binding domain, RBD"/>
    <property type="match status" value="1"/>
</dbReference>
<dbReference type="PATRIC" id="fig|1609981.3.peg.1338"/>
<evidence type="ECO:0000313" key="4">
    <source>
        <dbReference type="EMBL" id="AKJ64536.1"/>
    </source>
</evidence>
<dbReference type="CDD" id="cd21608">
    <property type="entry name" value="RRM2_NsCP33_like"/>
    <property type="match status" value="1"/>
</dbReference>